<dbReference type="PROSITE" id="PS50994">
    <property type="entry name" value="INTEGRASE"/>
    <property type="match status" value="1"/>
</dbReference>
<dbReference type="AlphaFoldDB" id="A0A6J7LZV6"/>
<name>A0A6J7LZV6_9ZZZZ</name>
<accession>A0A6J7LZV6</accession>
<dbReference type="NCBIfam" id="NF033516">
    <property type="entry name" value="transpos_IS3"/>
    <property type="match status" value="1"/>
</dbReference>
<dbReference type="Pfam" id="PF13333">
    <property type="entry name" value="rve_2"/>
    <property type="match status" value="1"/>
</dbReference>
<dbReference type="Gene3D" id="3.30.420.10">
    <property type="entry name" value="Ribonuclease H-like superfamily/Ribonuclease H"/>
    <property type="match status" value="1"/>
</dbReference>
<dbReference type="InterPro" id="IPR001584">
    <property type="entry name" value="Integrase_cat-core"/>
</dbReference>
<dbReference type="EMBL" id="CAFBON010000002">
    <property type="protein sequence ID" value="CAB4973015.1"/>
    <property type="molecule type" value="Genomic_DNA"/>
</dbReference>
<proteinExistence type="predicted"/>
<dbReference type="InterPro" id="IPR048020">
    <property type="entry name" value="Transpos_IS3"/>
</dbReference>
<feature type="domain" description="Integrase catalytic" evidence="2">
    <location>
        <begin position="122"/>
        <end position="284"/>
    </location>
</feature>
<feature type="compositionally biased region" description="Basic and acidic residues" evidence="1">
    <location>
        <begin position="608"/>
        <end position="619"/>
    </location>
</feature>
<dbReference type="GO" id="GO:0015074">
    <property type="term" value="P:DNA integration"/>
    <property type="evidence" value="ECO:0007669"/>
    <property type="project" value="InterPro"/>
</dbReference>
<gene>
    <name evidence="3" type="ORF">UFOPK3954_00039</name>
</gene>
<evidence type="ECO:0000313" key="3">
    <source>
        <dbReference type="EMBL" id="CAB4973015.1"/>
    </source>
</evidence>
<sequence length="683" mass="76694">MSVAFIDAHRDRFPVAVICRAIEFPERTFYAFKARPACARAVSDVDRKAIILREWTANYQCYGARRLHKHLRRQGHPIARCTIARLMRDLNIRGVQRGRKQFTTHADKTADRPPDLVKRLFAADAPNRLWLADITYCSTWEGWLYVAFITDVYARVIIGWQIASHMRTDLVLDALEMAAWRRNLLDGCVHHSDAGSQYTSIRYTDRLADAGLTASIGTIGDSYDNAMAEALNGTFKAELIKLHGPWRTRHQLEIAIIEWIDWYNHRRLHSELGDIPPAEHEQHWYRQQDLALAAGNNPRCIKPGALHNDLCRPVGDGAAEPADLEGHLRVGEVTADFGHPGGGEFDVGVVVDLADDLFGVPREPHLTRRITSSKQPHQPFPAVDAQPLGGHRESASCAVERVVFAAAVTNDVVLHPPAALVQRSVRQPHDMERISNLDRVREHGVEHGAIRVRQIQRRPTHPVAPCLRSGSEPSATPADITAGHDVEELTTLHVNDLGGPQLAPVAAFAHVERLVESDGVDGSEACRIVDQRSTEQHDRVHHRVPITPQIVSDFRHRSPVTADLQRRPPRRSGRHRTTGRGDRRVLPGPRTLASWAPPSLLAPHQPRRTTETRKVDQHHRANAVAVSHLPAPAQRPLSTRSDLDPQPLRPVTDPTHDHVGQPDKQRAHARRIRFHRGSRVRRR</sequence>
<reference evidence="3" key="1">
    <citation type="submission" date="2020-05" db="EMBL/GenBank/DDBJ databases">
        <authorList>
            <person name="Chiriac C."/>
            <person name="Salcher M."/>
            <person name="Ghai R."/>
            <person name="Kavagutti S V."/>
        </authorList>
    </citation>
    <scope>NUCLEOTIDE SEQUENCE</scope>
</reference>
<evidence type="ECO:0000256" key="1">
    <source>
        <dbReference type="SAM" id="MobiDB-lite"/>
    </source>
</evidence>
<dbReference type="GO" id="GO:0003676">
    <property type="term" value="F:nucleic acid binding"/>
    <property type="evidence" value="ECO:0007669"/>
    <property type="project" value="InterPro"/>
</dbReference>
<protein>
    <submittedName>
        <fullName evidence="3">Unannotated protein</fullName>
    </submittedName>
</protein>
<dbReference type="InterPro" id="IPR025948">
    <property type="entry name" value="HTH-like_dom"/>
</dbReference>
<dbReference type="Pfam" id="PF00665">
    <property type="entry name" value="rve"/>
    <property type="match status" value="1"/>
</dbReference>
<organism evidence="3">
    <name type="scientific">freshwater metagenome</name>
    <dbReference type="NCBI Taxonomy" id="449393"/>
    <lineage>
        <taxon>unclassified sequences</taxon>
        <taxon>metagenomes</taxon>
        <taxon>ecological metagenomes</taxon>
    </lineage>
</organism>
<dbReference type="PANTHER" id="PTHR46889:SF4">
    <property type="entry name" value="TRANSPOSASE INSO FOR INSERTION SEQUENCE ELEMENT IS911B-RELATED"/>
    <property type="match status" value="1"/>
</dbReference>
<evidence type="ECO:0000259" key="2">
    <source>
        <dbReference type="PROSITE" id="PS50994"/>
    </source>
</evidence>
<dbReference type="InterPro" id="IPR050900">
    <property type="entry name" value="Transposase_IS3/IS150/IS904"/>
</dbReference>
<feature type="compositionally biased region" description="Basic and acidic residues" evidence="1">
    <location>
        <begin position="654"/>
        <end position="666"/>
    </location>
</feature>
<feature type="compositionally biased region" description="Basic residues" evidence="1">
    <location>
        <begin position="667"/>
        <end position="683"/>
    </location>
</feature>
<feature type="region of interest" description="Disordered" evidence="1">
    <location>
        <begin position="556"/>
        <end position="683"/>
    </location>
</feature>
<dbReference type="InterPro" id="IPR036397">
    <property type="entry name" value="RNaseH_sf"/>
</dbReference>
<dbReference type="Pfam" id="PF13276">
    <property type="entry name" value="HTH_21"/>
    <property type="match status" value="1"/>
</dbReference>
<dbReference type="PANTHER" id="PTHR46889">
    <property type="entry name" value="TRANSPOSASE INSF FOR INSERTION SEQUENCE IS3B-RELATED"/>
    <property type="match status" value="1"/>
</dbReference>
<dbReference type="InterPro" id="IPR012337">
    <property type="entry name" value="RNaseH-like_sf"/>
</dbReference>
<feature type="compositionally biased region" description="Basic residues" evidence="1">
    <location>
        <begin position="567"/>
        <end position="578"/>
    </location>
</feature>
<dbReference type="SUPFAM" id="SSF53098">
    <property type="entry name" value="Ribonuclease H-like"/>
    <property type="match status" value="1"/>
</dbReference>